<organism evidence="2 3">
    <name type="scientific">Catalinimonas alkaloidigena</name>
    <dbReference type="NCBI Taxonomy" id="1075417"/>
    <lineage>
        <taxon>Bacteria</taxon>
        <taxon>Pseudomonadati</taxon>
        <taxon>Bacteroidota</taxon>
        <taxon>Cytophagia</taxon>
        <taxon>Cytophagales</taxon>
        <taxon>Catalimonadaceae</taxon>
        <taxon>Catalinimonas</taxon>
    </lineage>
</organism>
<dbReference type="Pfam" id="PF12771">
    <property type="entry name" value="SusD-like_2"/>
    <property type="match status" value="1"/>
</dbReference>
<dbReference type="EMBL" id="FNFO01000010">
    <property type="protein sequence ID" value="SDM12679.1"/>
    <property type="molecule type" value="Genomic_DNA"/>
</dbReference>
<dbReference type="InterPro" id="IPR041662">
    <property type="entry name" value="SusD-like_2"/>
</dbReference>
<dbReference type="Gene3D" id="1.25.40.390">
    <property type="match status" value="1"/>
</dbReference>
<sequence>MKRYTLVFTFLALMGLSTACQDDFLDVNTDPNEASETTPDLLFTWAANNFSNNRTVDYGISGAFWSQIWSAGGSLTFSTFTNPERYIISIFTNGNTWRSHYREVQKNLVLAEDIARNSNPANPNAIAQCMIFRAMTYYHTTLMWGDVPYSQAVDLDGQELQTDFPEFDPQEQVLNGVITLLDEAVTLIDQGSEVPPINDLIYGGDMTLWREFARSLKFRTLMTMVDKDASKASAIQQMLQEGGMLSEDAAFPFYNTPGNQNPIYRVINEFTSGRNFWYIAPKTMVDLMLASDDPRLPIYFRPGDDAPADVYIGVAPGANGTTETAVINEGIIPPDFPDVLFSVSEQLFLEAEAEARFNNDLEAADATLREAVATNMAYWDVADADAQAYVDAMPALSTGDLTAARTTIERELWLSLQLRPFEAWTHWRRGLEVPQLELPEGTSANDIIRRLPYPPDELAANPNAPDVIPVDQKMWFDL</sequence>
<keyword evidence="1" id="KW-0732">Signal</keyword>
<dbReference type="InterPro" id="IPR011990">
    <property type="entry name" value="TPR-like_helical_dom_sf"/>
</dbReference>
<keyword evidence="3" id="KW-1185">Reference proteome</keyword>
<evidence type="ECO:0000256" key="1">
    <source>
        <dbReference type="SAM" id="SignalP"/>
    </source>
</evidence>
<dbReference type="SUPFAM" id="SSF48452">
    <property type="entry name" value="TPR-like"/>
    <property type="match status" value="1"/>
</dbReference>
<gene>
    <name evidence="2" type="ORF">SAMN05421823_110244</name>
</gene>
<accession>A0A1G9QNU5</accession>
<feature type="signal peptide" evidence="1">
    <location>
        <begin position="1"/>
        <end position="19"/>
    </location>
</feature>
<protein>
    <submittedName>
        <fullName evidence="2">Starch-binding associating with outer membrane</fullName>
    </submittedName>
</protein>
<evidence type="ECO:0000313" key="2">
    <source>
        <dbReference type="EMBL" id="SDM12679.1"/>
    </source>
</evidence>
<dbReference type="OrthoDB" id="614457at2"/>
<dbReference type="STRING" id="1075417.SAMN05421823_110244"/>
<evidence type="ECO:0000313" key="3">
    <source>
        <dbReference type="Proteomes" id="UP000198510"/>
    </source>
</evidence>
<name>A0A1G9QNU5_9BACT</name>
<dbReference type="Proteomes" id="UP000198510">
    <property type="component" value="Unassembled WGS sequence"/>
</dbReference>
<dbReference type="AlphaFoldDB" id="A0A1G9QNU5"/>
<reference evidence="2 3" key="1">
    <citation type="submission" date="2016-10" db="EMBL/GenBank/DDBJ databases">
        <authorList>
            <person name="de Groot N.N."/>
        </authorList>
    </citation>
    <scope>NUCLEOTIDE SEQUENCE [LARGE SCALE GENOMIC DNA]</scope>
    <source>
        <strain evidence="2 3">DSM 25186</strain>
    </source>
</reference>
<feature type="chain" id="PRO_5011741831" evidence="1">
    <location>
        <begin position="20"/>
        <end position="478"/>
    </location>
</feature>
<proteinExistence type="predicted"/>
<dbReference type="RefSeq" id="WP_089686371.1">
    <property type="nucleotide sequence ID" value="NZ_FNFO01000010.1"/>
</dbReference>
<dbReference type="PROSITE" id="PS51257">
    <property type="entry name" value="PROKAR_LIPOPROTEIN"/>
    <property type="match status" value="1"/>
</dbReference>